<proteinExistence type="predicted"/>
<reference evidence="3 4" key="1">
    <citation type="submission" date="2024-10" db="EMBL/GenBank/DDBJ databases">
        <authorList>
            <person name="Kim D."/>
        </authorList>
    </citation>
    <scope>NUCLEOTIDE SEQUENCE [LARGE SCALE GENOMIC DNA]</scope>
    <source>
        <strain evidence="3">BH-2024</strain>
    </source>
</reference>
<protein>
    <submittedName>
        <fullName evidence="3">Uncharacterized protein</fullName>
    </submittedName>
</protein>
<dbReference type="AlphaFoldDB" id="A0ABD2L7V5"/>
<organism evidence="3 4">
    <name type="scientific">Heterodera trifolii</name>
    <dbReference type="NCBI Taxonomy" id="157864"/>
    <lineage>
        <taxon>Eukaryota</taxon>
        <taxon>Metazoa</taxon>
        <taxon>Ecdysozoa</taxon>
        <taxon>Nematoda</taxon>
        <taxon>Chromadorea</taxon>
        <taxon>Rhabditida</taxon>
        <taxon>Tylenchina</taxon>
        <taxon>Tylenchomorpha</taxon>
        <taxon>Tylenchoidea</taxon>
        <taxon>Heteroderidae</taxon>
        <taxon>Heteroderinae</taxon>
        <taxon>Heterodera</taxon>
    </lineage>
</organism>
<feature type="chain" id="PRO_5044866151" evidence="2">
    <location>
        <begin position="26"/>
        <end position="95"/>
    </location>
</feature>
<comment type="caution">
    <text evidence="3">The sequence shown here is derived from an EMBL/GenBank/DDBJ whole genome shotgun (WGS) entry which is preliminary data.</text>
</comment>
<evidence type="ECO:0000256" key="2">
    <source>
        <dbReference type="SAM" id="SignalP"/>
    </source>
</evidence>
<keyword evidence="4" id="KW-1185">Reference proteome</keyword>
<evidence type="ECO:0000313" key="4">
    <source>
        <dbReference type="Proteomes" id="UP001620626"/>
    </source>
</evidence>
<feature type="signal peptide" evidence="2">
    <location>
        <begin position="1"/>
        <end position="25"/>
    </location>
</feature>
<keyword evidence="1" id="KW-1133">Transmembrane helix</keyword>
<dbReference type="EMBL" id="JBICBT010000510">
    <property type="protein sequence ID" value="KAL3111261.1"/>
    <property type="molecule type" value="Genomic_DNA"/>
</dbReference>
<feature type="transmembrane region" description="Helical" evidence="1">
    <location>
        <begin position="74"/>
        <end position="93"/>
    </location>
</feature>
<accession>A0ABD2L7V5</accession>
<evidence type="ECO:0000256" key="1">
    <source>
        <dbReference type="SAM" id="Phobius"/>
    </source>
</evidence>
<sequence>MSHILFLLFTVCFVFLAHFPQNAQAAKKKVCFEYHKKKVQTNVLRLMLLVGIIGCHTMFTWISMSKDSVNRLQVLPLMYYVIILMSFYNWVIILD</sequence>
<keyword evidence="2" id="KW-0732">Signal</keyword>
<name>A0ABD2L7V5_9BILA</name>
<evidence type="ECO:0000313" key="3">
    <source>
        <dbReference type="EMBL" id="KAL3111261.1"/>
    </source>
</evidence>
<keyword evidence="1" id="KW-0812">Transmembrane</keyword>
<dbReference type="Proteomes" id="UP001620626">
    <property type="component" value="Unassembled WGS sequence"/>
</dbReference>
<keyword evidence="1" id="KW-0472">Membrane</keyword>
<feature type="transmembrane region" description="Helical" evidence="1">
    <location>
        <begin position="44"/>
        <end position="62"/>
    </location>
</feature>
<gene>
    <name evidence="3" type="ORF">niasHT_014315</name>
</gene>